<reference evidence="4 5" key="1">
    <citation type="submission" date="2018-04" db="EMBL/GenBank/DDBJ databases">
        <title>Whole genome sequencing of Hypsizygus marmoreus.</title>
        <authorList>
            <person name="Choi I.-G."/>
            <person name="Min B."/>
            <person name="Kim J.-G."/>
            <person name="Kim S."/>
            <person name="Oh Y.-L."/>
            <person name="Kong W.-S."/>
            <person name="Park H."/>
            <person name="Jeong J."/>
            <person name="Song E.-S."/>
        </authorList>
    </citation>
    <scope>NUCLEOTIDE SEQUENCE [LARGE SCALE GENOMIC DNA]</scope>
    <source>
        <strain evidence="4 5">51987-8</strain>
    </source>
</reference>
<evidence type="ECO:0000313" key="4">
    <source>
        <dbReference type="EMBL" id="RDB21282.1"/>
    </source>
</evidence>
<sequence>MNNLHNYGSLSPALTHVSDSVDENNDPLDSRPPAPSAQSTLEAILDHFRHYRSLDELELLRNPEYCTTIRDLIWINRIETTELRRNVQDLEDQLEHMQAHSERRLQRMEDQLSRMEKNIMFIGQGVSELKESMIRAVIHRSVLRPLVLKHILPAHIYIMIVIAIPRPFDVLMLLRGIASTVLLPASRGLN</sequence>
<dbReference type="AlphaFoldDB" id="A0A151VH40"/>
<name>A0A151VH40_HYPMA</name>
<organism evidence="4 5">
    <name type="scientific">Hypsizygus marmoreus</name>
    <name type="common">White beech mushroom</name>
    <name type="synonym">Agaricus marmoreus</name>
    <dbReference type="NCBI Taxonomy" id="39966"/>
    <lineage>
        <taxon>Eukaryota</taxon>
        <taxon>Fungi</taxon>
        <taxon>Dikarya</taxon>
        <taxon>Basidiomycota</taxon>
        <taxon>Agaricomycotina</taxon>
        <taxon>Agaricomycetes</taxon>
        <taxon>Agaricomycetidae</taxon>
        <taxon>Agaricales</taxon>
        <taxon>Tricholomatineae</taxon>
        <taxon>Lyophyllaceae</taxon>
        <taxon>Hypsizygus</taxon>
    </lineage>
</organism>
<comment type="caution">
    <text evidence="4">The sequence shown here is derived from an EMBL/GenBank/DDBJ whole genome shotgun (WGS) entry which is preliminary data.</text>
</comment>
<keyword evidence="1" id="KW-0175">Coiled coil</keyword>
<feature type="region of interest" description="Disordered" evidence="2">
    <location>
        <begin position="1"/>
        <end position="37"/>
    </location>
</feature>
<feature type="coiled-coil region" evidence="1">
    <location>
        <begin position="80"/>
        <end position="118"/>
    </location>
</feature>
<evidence type="ECO:0000313" key="5">
    <source>
        <dbReference type="Proteomes" id="UP000076154"/>
    </source>
</evidence>
<evidence type="ECO:0000313" key="3">
    <source>
        <dbReference type="EMBL" id="RDB17097.1"/>
    </source>
</evidence>
<dbReference type="EMBL" id="LUEZ02000113">
    <property type="protein sequence ID" value="RDB17097.1"/>
    <property type="molecule type" value="Genomic_DNA"/>
</dbReference>
<gene>
    <name evidence="3" type="ORF">Hypma_001732</name>
    <name evidence="4" type="ORF">Hypma_011472</name>
</gene>
<proteinExistence type="predicted"/>
<evidence type="ECO:0000256" key="2">
    <source>
        <dbReference type="SAM" id="MobiDB-lite"/>
    </source>
</evidence>
<accession>A0A151VH40</accession>
<protein>
    <submittedName>
        <fullName evidence="4">Uncharacterized protein</fullName>
    </submittedName>
</protein>
<dbReference type="EMBL" id="LUEZ02000055">
    <property type="protein sequence ID" value="RDB21282.1"/>
    <property type="molecule type" value="Genomic_DNA"/>
</dbReference>
<dbReference type="InParanoid" id="A0A151VH40"/>
<evidence type="ECO:0000256" key="1">
    <source>
        <dbReference type="SAM" id="Coils"/>
    </source>
</evidence>
<dbReference type="Proteomes" id="UP000076154">
    <property type="component" value="Unassembled WGS sequence"/>
</dbReference>
<keyword evidence="5" id="KW-1185">Reference proteome</keyword>